<dbReference type="GO" id="GO:0005524">
    <property type="term" value="F:ATP binding"/>
    <property type="evidence" value="ECO:0007669"/>
    <property type="project" value="UniProtKB-UniRule"/>
</dbReference>
<gene>
    <name evidence="15" type="primary">pheT</name>
    <name evidence="20" type="ORF">FM119_01250</name>
</gene>
<dbReference type="InterPro" id="IPR020825">
    <property type="entry name" value="Phe-tRNA_synthase-like_B3/B4"/>
</dbReference>
<dbReference type="Gene3D" id="3.50.40.10">
    <property type="entry name" value="Phenylalanyl-trna Synthetase, Chain B, domain 3"/>
    <property type="match status" value="1"/>
</dbReference>
<evidence type="ECO:0000256" key="12">
    <source>
        <dbReference type="ARBA" id="ARBA00022917"/>
    </source>
</evidence>
<dbReference type="PROSITE" id="PS50886">
    <property type="entry name" value="TRBD"/>
    <property type="match status" value="1"/>
</dbReference>
<comment type="similarity">
    <text evidence="2 15">Belongs to the phenylalanyl-tRNA synthetase beta subunit family. Type 1 subfamily.</text>
</comment>
<organism evidence="20 21">
    <name type="scientific">Mycetocola reblochoni REB411</name>
    <dbReference type="NCBI Taxonomy" id="1255698"/>
    <lineage>
        <taxon>Bacteria</taxon>
        <taxon>Bacillati</taxon>
        <taxon>Actinomycetota</taxon>
        <taxon>Actinomycetes</taxon>
        <taxon>Micrococcales</taxon>
        <taxon>Microbacteriaceae</taxon>
        <taxon>Mycetocola</taxon>
    </lineage>
</organism>
<dbReference type="Gene3D" id="3.30.56.10">
    <property type="match status" value="2"/>
</dbReference>
<dbReference type="GO" id="GO:0000287">
    <property type="term" value="F:magnesium ion binding"/>
    <property type="evidence" value="ECO:0007669"/>
    <property type="project" value="UniProtKB-UniRule"/>
</dbReference>
<dbReference type="InterPro" id="IPR033714">
    <property type="entry name" value="tRNA_bind_bactPheRS"/>
</dbReference>
<keyword evidence="4 15" id="KW-0963">Cytoplasm</keyword>
<dbReference type="AlphaFoldDB" id="A0A1R4IDR9"/>
<dbReference type="NCBIfam" id="TIGR00472">
    <property type="entry name" value="pheT_bact"/>
    <property type="match status" value="1"/>
</dbReference>
<dbReference type="PROSITE" id="PS51447">
    <property type="entry name" value="FDX_ACB"/>
    <property type="match status" value="1"/>
</dbReference>
<evidence type="ECO:0000256" key="11">
    <source>
        <dbReference type="ARBA" id="ARBA00022884"/>
    </source>
</evidence>
<protein>
    <recommendedName>
        <fullName evidence="15">Phenylalanine--tRNA ligase beta subunit</fullName>
        <ecNumber evidence="15">6.1.1.20</ecNumber>
    </recommendedName>
    <alternativeName>
        <fullName evidence="15">Phenylalanyl-tRNA synthetase beta subunit</fullName>
        <shortName evidence="15">PheRS</shortName>
    </alternativeName>
</protein>
<evidence type="ECO:0000259" key="19">
    <source>
        <dbReference type="PROSITE" id="PS51483"/>
    </source>
</evidence>
<dbReference type="SUPFAM" id="SSF50249">
    <property type="entry name" value="Nucleic acid-binding proteins"/>
    <property type="match status" value="1"/>
</dbReference>
<dbReference type="SUPFAM" id="SSF46955">
    <property type="entry name" value="Putative DNA-binding domain"/>
    <property type="match status" value="1"/>
</dbReference>
<dbReference type="CDD" id="cd00769">
    <property type="entry name" value="PheRS_beta_core"/>
    <property type="match status" value="1"/>
</dbReference>
<dbReference type="InterPro" id="IPR004532">
    <property type="entry name" value="Phe-tRNA-ligase_IIc_bsu_bact"/>
</dbReference>
<name>A0A1R4IDR9_9MICO</name>
<dbReference type="PANTHER" id="PTHR10947:SF0">
    <property type="entry name" value="PHENYLALANINE--TRNA LIGASE BETA SUBUNIT"/>
    <property type="match status" value="1"/>
</dbReference>
<proteinExistence type="inferred from homology"/>
<dbReference type="InterPro" id="IPR005121">
    <property type="entry name" value="Fdx_antiC-bd"/>
</dbReference>
<evidence type="ECO:0000256" key="5">
    <source>
        <dbReference type="ARBA" id="ARBA00022555"/>
    </source>
</evidence>
<keyword evidence="10 15" id="KW-0460">Magnesium</keyword>
<dbReference type="InterPro" id="IPR045060">
    <property type="entry name" value="Phe-tRNA-ligase_IIc_bsu"/>
</dbReference>
<dbReference type="InterPro" id="IPR009061">
    <property type="entry name" value="DNA-bd_dom_put_sf"/>
</dbReference>
<keyword evidence="21" id="KW-1185">Reference proteome</keyword>
<dbReference type="PANTHER" id="PTHR10947">
    <property type="entry name" value="PHENYLALANYL-TRNA SYNTHETASE BETA CHAIN AND LEUCINE-RICH REPEAT-CONTAINING PROTEIN 47"/>
    <property type="match status" value="1"/>
</dbReference>
<evidence type="ECO:0000256" key="4">
    <source>
        <dbReference type="ARBA" id="ARBA00022490"/>
    </source>
</evidence>
<reference evidence="21" key="1">
    <citation type="submission" date="2017-02" db="EMBL/GenBank/DDBJ databases">
        <authorList>
            <person name="Dridi B."/>
        </authorList>
    </citation>
    <scope>NUCLEOTIDE SEQUENCE [LARGE SCALE GENOMIC DNA]</scope>
    <source>
        <strain evidence="21">EB411</strain>
    </source>
</reference>
<dbReference type="Pfam" id="PF17759">
    <property type="entry name" value="tRNA_synthFbeta"/>
    <property type="match status" value="1"/>
</dbReference>
<dbReference type="SMART" id="SM00896">
    <property type="entry name" value="FDX-ACB"/>
    <property type="match status" value="1"/>
</dbReference>
<dbReference type="InterPro" id="IPR002547">
    <property type="entry name" value="tRNA-bd_dom"/>
</dbReference>
<dbReference type="GO" id="GO:0000049">
    <property type="term" value="F:tRNA binding"/>
    <property type="evidence" value="ECO:0007669"/>
    <property type="project" value="UniProtKB-UniRule"/>
</dbReference>
<feature type="binding site" evidence="15">
    <location>
        <position position="481"/>
    </location>
    <ligand>
        <name>Mg(2+)</name>
        <dbReference type="ChEBI" id="CHEBI:18420"/>
        <note>shared with alpha subunit</note>
    </ligand>
</feature>
<evidence type="ECO:0000256" key="15">
    <source>
        <dbReference type="HAMAP-Rule" id="MF_00283"/>
    </source>
</evidence>
<keyword evidence="6 15" id="KW-0436">Ligase</keyword>
<dbReference type="Pfam" id="PF03484">
    <property type="entry name" value="B5"/>
    <property type="match status" value="1"/>
</dbReference>
<dbReference type="SUPFAM" id="SSF56037">
    <property type="entry name" value="PheT/TilS domain"/>
    <property type="match status" value="1"/>
</dbReference>
<keyword evidence="7 15" id="KW-0479">Metal-binding</keyword>
<comment type="cofactor">
    <cofactor evidence="15">
        <name>Mg(2+)</name>
        <dbReference type="ChEBI" id="CHEBI:18420"/>
    </cofactor>
    <text evidence="15">Binds 2 magnesium ions per tetramer.</text>
</comment>
<feature type="domain" description="B5" evidence="19">
    <location>
        <begin position="419"/>
        <end position="494"/>
    </location>
</feature>
<dbReference type="Proteomes" id="UP000196778">
    <property type="component" value="Unassembled WGS sequence"/>
</dbReference>
<evidence type="ECO:0000256" key="1">
    <source>
        <dbReference type="ARBA" id="ARBA00004496"/>
    </source>
</evidence>
<comment type="catalytic activity">
    <reaction evidence="14 15">
        <text>tRNA(Phe) + L-phenylalanine + ATP = L-phenylalanyl-tRNA(Phe) + AMP + diphosphate + H(+)</text>
        <dbReference type="Rhea" id="RHEA:19413"/>
        <dbReference type="Rhea" id="RHEA-COMP:9668"/>
        <dbReference type="Rhea" id="RHEA-COMP:9699"/>
        <dbReference type="ChEBI" id="CHEBI:15378"/>
        <dbReference type="ChEBI" id="CHEBI:30616"/>
        <dbReference type="ChEBI" id="CHEBI:33019"/>
        <dbReference type="ChEBI" id="CHEBI:58095"/>
        <dbReference type="ChEBI" id="CHEBI:78442"/>
        <dbReference type="ChEBI" id="CHEBI:78531"/>
        <dbReference type="ChEBI" id="CHEBI:456215"/>
        <dbReference type="EC" id="6.1.1.20"/>
    </reaction>
</comment>
<dbReference type="InterPro" id="IPR036690">
    <property type="entry name" value="Fdx_antiC-bd_sf"/>
</dbReference>
<dbReference type="EC" id="6.1.1.20" evidence="15"/>
<dbReference type="InterPro" id="IPR005147">
    <property type="entry name" value="tRNA_synthase_B5-dom"/>
</dbReference>
<dbReference type="SMART" id="SM00874">
    <property type="entry name" value="B5"/>
    <property type="match status" value="1"/>
</dbReference>
<evidence type="ECO:0000256" key="8">
    <source>
        <dbReference type="ARBA" id="ARBA00022741"/>
    </source>
</evidence>
<evidence type="ECO:0000313" key="20">
    <source>
        <dbReference type="EMBL" id="SJN17985.1"/>
    </source>
</evidence>
<dbReference type="InterPro" id="IPR005146">
    <property type="entry name" value="B3/B4_tRNA-bd"/>
</dbReference>
<dbReference type="Pfam" id="PF03147">
    <property type="entry name" value="FDX-ACB"/>
    <property type="match status" value="1"/>
</dbReference>
<evidence type="ECO:0000256" key="10">
    <source>
        <dbReference type="ARBA" id="ARBA00022842"/>
    </source>
</evidence>
<keyword evidence="12 15" id="KW-0648">Protein biosynthesis</keyword>
<dbReference type="SUPFAM" id="SSF54991">
    <property type="entry name" value="Anticodon-binding domain of PheRS"/>
    <property type="match status" value="1"/>
</dbReference>
<evidence type="ECO:0000256" key="13">
    <source>
        <dbReference type="ARBA" id="ARBA00023146"/>
    </source>
</evidence>
<sequence length="837" mass="87980">MRVPLSWLGEFVELAPGTTPEDVHAVLVRVGLEEEAIHRAELSGPIVVGQVLDFVEEPQKNGKTIRWCQVLVAPEGERAADGGDAVHGIVCGAGNFHVGDKVVVTLPGATLPGPFPIAARKTYGHVSEGMIASSRELGLGDEHDGILRLVELGLDPEVGADAVALLGLDDSAVEINVTPDRGYALSIRGVAREYAHSVAVPFDDPAERIDATPGEGFDVEVDNSVPLRGREPVHSFATRVVTGIDATRPTPRWMGSRLALAGIRSVSLPVDITNYVMVELGQPIHGYDLATVGAGFGVRRAAEGETLVTLDGVERELDGEDLVIVDASGPIGLAGVMGGARTEMTDATTDVLIEAAGFDPVSIARTVRRHKLPSEASRRFERGVDPEVAVRAANRVGELLVELAGGTLSGRGSSFRNGASPVSVHLPSELPSRLVGVDYAPERSEQILTEIGATVERVPGGWDVTPPSWRPDLIGAAELVEEIVRIDGYEKIPFRLPVAPPGRGLTRSQRLRRLSADVLAAAGSVEVLAYPFVSPADNALFGSADDVAPAAVTVVNALDQSAAQLRTSVLPGLVEVAARNLSRGATDQSIFEIGAVFLPSAELGTAALPAAARRPSDAELDALSAGIPDQPRHLGALVLGQRRPSQFGLDAERAGIADAWTLVDRLVSALGGRAELVQGAHHAFHPGRTAEVFVGGRRIGVLGELHPEVTAAHHLPRVVAAVEIDLDALIDAVPVVPQADRLSTFPVATQDLSLVVSVDVAAGDVRRSIVAGAGELLESVRLVDDYRGDGVDEGLTSLTFALRFRAPDRTLTAAEASEAKLAGARRAASDWNAVVRD</sequence>
<evidence type="ECO:0000256" key="3">
    <source>
        <dbReference type="ARBA" id="ARBA00011209"/>
    </source>
</evidence>
<comment type="subunit">
    <text evidence="3 15">Tetramer of two alpha and two beta subunits.</text>
</comment>
<dbReference type="Gene3D" id="3.30.70.380">
    <property type="entry name" value="Ferrodoxin-fold anticodon-binding domain"/>
    <property type="match status" value="1"/>
</dbReference>
<feature type="binding site" evidence="15">
    <location>
        <position position="472"/>
    </location>
    <ligand>
        <name>Mg(2+)</name>
        <dbReference type="ChEBI" id="CHEBI:18420"/>
        <note>shared with alpha subunit</note>
    </ligand>
</feature>
<dbReference type="Gene3D" id="2.40.50.140">
    <property type="entry name" value="Nucleic acid-binding proteins"/>
    <property type="match status" value="1"/>
</dbReference>
<dbReference type="GO" id="GO:0009328">
    <property type="term" value="C:phenylalanine-tRNA ligase complex"/>
    <property type="evidence" value="ECO:0007669"/>
    <property type="project" value="TreeGrafter"/>
</dbReference>
<evidence type="ECO:0000256" key="2">
    <source>
        <dbReference type="ARBA" id="ARBA00008653"/>
    </source>
</evidence>
<evidence type="ECO:0000259" key="18">
    <source>
        <dbReference type="PROSITE" id="PS51447"/>
    </source>
</evidence>
<comment type="subcellular location">
    <subcellularLocation>
        <location evidence="1 15">Cytoplasm</location>
    </subcellularLocation>
</comment>
<dbReference type="InterPro" id="IPR045864">
    <property type="entry name" value="aa-tRNA-synth_II/BPL/LPL"/>
</dbReference>
<evidence type="ECO:0000256" key="14">
    <source>
        <dbReference type="ARBA" id="ARBA00049255"/>
    </source>
</evidence>
<dbReference type="GO" id="GO:0006432">
    <property type="term" value="P:phenylalanyl-tRNA aminoacylation"/>
    <property type="evidence" value="ECO:0007669"/>
    <property type="project" value="UniProtKB-UniRule"/>
</dbReference>
<keyword evidence="11 16" id="KW-0694">RNA-binding</keyword>
<dbReference type="SMART" id="SM00873">
    <property type="entry name" value="B3_4"/>
    <property type="match status" value="1"/>
</dbReference>
<keyword evidence="13 15" id="KW-0030">Aminoacyl-tRNA synthetase</keyword>
<dbReference type="InterPro" id="IPR012340">
    <property type="entry name" value="NA-bd_OB-fold"/>
</dbReference>
<evidence type="ECO:0000256" key="6">
    <source>
        <dbReference type="ARBA" id="ARBA00022598"/>
    </source>
</evidence>
<accession>A0A1R4IDR9</accession>
<evidence type="ECO:0000256" key="7">
    <source>
        <dbReference type="ARBA" id="ARBA00022723"/>
    </source>
</evidence>
<dbReference type="SUPFAM" id="SSF55681">
    <property type="entry name" value="Class II aaRS and biotin synthetases"/>
    <property type="match status" value="1"/>
</dbReference>
<evidence type="ECO:0000256" key="16">
    <source>
        <dbReference type="PROSITE-ProRule" id="PRU00209"/>
    </source>
</evidence>
<dbReference type="Pfam" id="PF03483">
    <property type="entry name" value="B3_4"/>
    <property type="match status" value="1"/>
</dbReference>
<evidence type="ECO:0000313" key="21">
    <source>
        <dbReference type="Proteomes" id="UP000196778"/>
    </source>
</evidence>
<feature type="domain" description="FDX-ACB" evidence="18">
    <location>
        <begin position="743"/>
        <end position="836"/>
    </location>
</feature>
<dbReference type="RefSeq" id="WP_087135876.1">
    <property type="nucleotide sequence ID" value="NZ_FUKR01000006.1"/>
</dbReference>
<dbReference type="InterPro" id="IPR041616">
    <property type="entry name" value="PheRS_beta_core"/>
</dbReference>
<keyword evidence="5 16" id="KW-0820">tRNA-binding</keyword>
<dbReference type="Gene3D" id="3.30.930.10">
    <property type="entry name" value="Bira Bifunctional Protein, Domain 2"/>
    <property type="match status" value="1"/>
</dbReference>
<keyword evidence="8 15" id="KW-0547">Nucleotide-binding</keyword>
<dbReference type="CDD" id="cd02796">
    <property type="entry name" value="tRNA_bind_bactPheRS"/>
    <property type="match status" value="1"/>
</dbReference>
<feature type="binding site" evidence="15">
    <location>
        <position position="482"/>
    </location>
    <ligand>
        <name>Mg(2+)</name>
        <dbReference type="ChEBI" id="CHEBI:18420"/>
        <note>shared with alpha subunit</note>
    </ligand>
</feature>
<dbReference type="PROSITE" id="PS51483">
    <property type="entry name" value="B5"/>
    <property type="match status" value="1"/>
</dbReference>
<comment type="caution">
    <text evidence="15">Lacks conserved residue(s) required for the propagation of feature annotation.</text>
</comment>
<dbReference type="OrthoDB" id="9805455at2"/>
<evidence type="ECO:0000259" key="17">
    <source>
        <dbReference type="PROSITE" id="PS50886"/>
    </source>
</evidence>
<dbReference type="HAMAP" id="MF_00283">
    <property type="entry name" value="Phe_tRNA_synth_beta1"/>
    <property type="match status" value="1"/>
</dbReference>
<evidence type="ECO:0000256" key="9">
    <source>
        <dbReference type="ARBA" id="ARBA00022840"/>
    </source>
</evidence>
<dbReference type="GO" id="GO:0004826">
    <property type="term" value="F:phenylalanine-tRNA ligase activity"/>
    <property type="evidence" value="ECO:0007669"/>
    <property type="project" value="UniProtKB-UniRule"/>
</dbReference>
<feature type="domain" description="TRNA-binding" evidence="17">
    <location>
        <begin position="40"/>
        <end position="163"/>
    </location>
</feature>
<keyword evidence="9 15" id="KW-0067">ATP-binding</keyword>
<dbReference type="EMBL" id="FUKR01000006">
    <property type="protein sequence ID" value="SJN17985.1"/>
    <property type="molecule type" value="Genomic_DNA"/>
</dbReference>